<dbReference type="InterPro" id="IPR039361">
    <property type="entry name" value="Cyclin"/>
</dbReference>
<comment type="caution">
    <text evidence="7">The sequence shown here is derived from an EMBL/GenBank/DDBJ whole genome shotgun (WGS) entry which is preliminary data.</text>
</comment>
<dbReference type="OrthoDB" id="5590282at2759"/>
<dbReference type="PROSITE" id="PS00292">
    <property type="entry name" value="CYCLINS"/>
    <property type="match status" value="1"/>
</dbReference>
<gene>
    <name evidence="7" type="ORF">CEURO_LOCUS16398</name>
</gene>
<comment type="similarity">
    <text evidence="1">Belongs to the cyclin family. Cyclin D subfamily.</text>
</comment>
<dbReference type="SMART" id="SM00385">
    <property type="entry name" value="CYCLIN"/>
    <property type="match status" value="1"/>
</dbReference>
<dbReference type="Pfam" id="PF00134">
    <property type="entry name" value="Cyclin_N"/>
    <property type="match status" value="1"/>
</dbReference>
<evidence type="ECO:0000256" key="5">
    <source>
        <dbReference type="RuleBase" id="RU000383"/>
    </source>
</evidence>
<dbReference type="InterPro" id="IPR013763">
    <property type="entry name" value="Cyclin-like_dom"/>
</dbReference>
<dbReference type="PANTHER" id="PTHR10177">
    <property type="entry name" value="CYCLINS"/>
    <property type="match status" value="1"/>
</dbReference>
<dbReference type="AlphaFoldDB" id="A0A9P1EGQ6"/>
<keyword evidence="8" id="KW-1185">Reference proteome</keyword>
<dbReference type="FunFam" id="1.10.472.10:FF:000060">
    <property type="entry name" value="D6-type cyclin"/>
    <property type="match status" value="1"/>
</dbReference>
<evidence type="ECO:0000313" key="7">
    <source>
        <dbReference type="EMBL" id="CAH9104053.1"/>
    </source>
</evidence>
<feature type="domain" description="Cyclin-like" evidence="6">
    <location>
        <begin position="9"/>
        <end position="97"/>
    </location>
</feature>
<evidence type="ECO:0000256" key="1">
    <source>
        <dbReference type="ARBA" id="ARBA00009065"/>
    </source>
</evidence>
<dbReference type="SUPFAM" id="SSF47954">
    <property type="entry name" value="Cyclin-like"/>
    <property type="match status" value="1"/>
</dbReference>
<evidence type="ECO:0000256" key="3">
    <source>
        <dbReference type="ARBA" id="ARBA00023127"/>
    </source>
</evidence>
<dbReference type="Gene3D" id="1.10.472.10">
    <property type="entry name" value="Cyclin-like"/>
    <property type="match status" value="1"/>
</dbReference>
<evidence type="ECO:0000256" key="2">
    <source>
        <dbReference type="ARBA" id="ARBA00022618"/>
    </source>
</evidence>
<protein>
    <recommendedName>
        <fullName evidence="6">Cyclin-like domain-containing protein</fullName>
    </recommendedName>
</protein>
<accession>A0A9P1EGQ6</accession>
<evidence type="ECO:0000256" key="4">
    <source>
        <dbReference type="ARBA" id="ARBA00023306"/>
    </source>
</evidence>
<dbReference type="GO" id="GO:0051301">
    <property type="term" value="P:cell division"/>
    <property type="evidence" value="ECO:0007669"/>
    <property type="project" value="UniProtKB-KW"/>
</dbReference>
<keyword evidence="3 5" id="KW-0195">Cyclin</keyword>
<organism evidence="7 8">
    <name type="scientific">Cuscuta europaea</name>
    <name type="common">European dodder</name>
    <dbReference type="NCBI Taxonomy" id="41803"/>
    <lineage>
        <taxon>Eukaryota</taxon>
        <taxon>Viridiplantae</taxon>
        <taxon>Streptophyta</taxon>
        <taxon>Embryophyta</taxon>
        <taxon>Tracheophyta</taxon>
        <taxon>Spermatophyta</taxon>
        <taxon>Magnoliopsida</taxon>
        <taxon>eudicotyledons</taxon>
        <taxon>Gunneridae</taxon>
        <taxon>Pentapetalae</taxon>
        <taxon>asterids</taxon>
        <taxon>lamiids</taxon>
        <taxon>Solanales</taxon>
        <taxon>Convolvulaceae</taxon>
        <taxon>Cuscuteae</taxon>
        <taxon>Cuscuta</taxon>
        <taxon>Cuscuta subgen. Cuscuta</taxon>
    </lineage>
</organism>
<proteinExistence type="inferred from homology"/>
<dbReference type="EMBL" id="CAMAPE010000045">
    <property type="protein sequence ID" value="CAH9104053.1"/>
    <property type="molecule type" value="Genomic_DNA"/>
</dbReference>
<name>A0A9P1EGQ6_CUSEU</name>
<sequence>MVARNEALGWMFNVIGHYGFNTLTAVLAVNYFDRLICGVSFQKDKPWMSQLTAVACLSIAAKVEEIDVPLLLDFQVTDSKYMFDAKTIQRMELLVLSTLNWRMNLSHPSLSLTISLGDLDLKTTCIVNFLGVVKVSFSL</sequence>
<dbReference type="InterPro" id="IPR048258">
    <property type="entry name" value="Cyclins_cyclin-box"/>
</dbReference>
<dbReference type="InterPro" id="IPR006671">
    <property type="entry name" value="Cyclin_N"/>
</dbReference>
<dbReference type="Proteomes" id="UP001152484">
    <property type="component" value="Unassembled WGS sequence"/>
</dbReference>
<evidence type="ECO:0000313" key="8">
    <source>
        <dbReference type="Proteomes" id="UP001152484"/>
    </source>
</evidence>
<evidence type="ECO:0000259" key="6">
    <source>
        <dbReference type="SMART" id="SM00385"/>
    </source>
</evidence>
<dbReference type="CDD" id="cd20543">
    <property type="entry name" value="CYCLIN_AtCycD-like_rpt1"/>
    <property type="match status" value="1"/>
</dbReference>
<dbReference type="InterPro" id="IPR036915">
    <property type="entry name" value="Cyclin-like_sf"/>
</dbReference>
<reference evidence="7" key="1">
    <citation type="submission" date="2022-07" db="EMBL/GenBank/DDBJ databases">
        <authorList>
            <person name="Macas J."/>
            <person name="Novak P."/>
            <person name="Neumann P."/>
        </authorList>
    </citation>
    <scope>NUCLEOTIDE SEQUENCE</scope>
</reference>
<keyword evidence="4" id="KW-0131">Cell cycle</keyword>
<keyword evidence="2" id="KW-0132">Cell division</keyword>